<keyword evidence="1" id="KW-0812">Transmembrane</keyword>
<gene>
    <name evidence="2" type="ORF">H3Z82_17045</name>
</gene>
<reference evidence="2 3" key="1">
    <citation type="submission" date="2020-07" db="EMBL/GenBank/DDBJ databases">
        <title>Bacterium isolated from marine sediment.</title>
        <authorList>
            <person name="Shang D."/>
        </authorList>
    </citation>
    <scope>NUCLEOTIDE SEQUENCE [LARGE SCALE GENOMIC DNA]</scope>
    <source>
        <strain evidence="2 3">F6074</strain>
    </source>
</reference>
<keyword evidence="1" id="KW-0472">Membrane</keyword>
<feature type="transmembrane region" description="Helical" evidence="1">
    <location>
        <begin position="36"/>
        <end position="54"/>
    </location>
</feature>
<dbReference type="EMBL" id="JACGLT010000019">
    <property type="protein sequence ID" value="MBA6154436.1"/>
    <property type="molecule type" value="Genomic_DNA"/>
</dbReference>
<name>A0A7W2R501_9FLAO</name>
<evidence type="ECO:0000313" key="3">
    <source>
        <dbReference type="Proteomes" id="UP000541857"/>
    </source>
</evidence>
<feature type="transmembrane region" description="Helical" evidence="1">
    <location>
        <begin position="6"/>
        <end position="24"/>
    </location>
</feature>
<accession>A0A7W2R501</accession>
<dbReference type="RefSeq" id="WP_182206711.1">
    <property type="nucleotide sequence ID" value="NZ_JACGLT010000019.1"/>
</dbReference>
<keyword evidence="1" id="KW-1133">Transmembrane helix</keyword>
<evidence type="ECO:0000313" key="2">
    <source>
        <dbReference type="EMBL" id="MBA6154436.1"/>
    </source>
</evidence>
<comment type="caution">
    <text evidence="2">The sequence shown here is derived from an EMBL/GenBank/DDBJ whole genome shotgun (WGS) entry which is preliminary data.</text>
</comment>
<organism evidence="2 3">
    <name type="scientific">Gelidibacter maritimus</name>
    <dbReference type="NCBI Taxonomy" id="2761487"/>
    <lineage>
        <taxon>Bacteria</taxon>
        <taxon>Pseudomonadati</taxon>
        <taxon>Bacteroidota</taxon>
        <taxon>Flavobacteriia</taxon>
        <taxon>Flavobacteriales</taxon>
        <taxon>Flavobacteriaceae</taxon>
        <taxon>Gelidibacter</taxon>
    </lineage>
</organism>
<proteinExistence type="predicted"/>
<protein>
    <submittedName>
        <fullName evidence="2">VWA domain-containing protein</fullName>
    </submittedName>
</protein>
<keyword evidence="3" id="KW-1185">Reference proteome</keyword>
<dbReference type="PANTHER" id="PTHR37947:SF1">
    <property type="entry name" value="BLL2462 PROTEIN"/>
    <property type="match status" value="1"/>
</dbReference>
<dbReference type="Proteomes" id="UP000541857">
    <property type="component" value="Unassembled WGS sequence"/>
</dbReference>
<dbReference type="AlphaFoldDB" id="A0A7W2R501"/>
<dbReference type="PANTHER" id="PTHR37947">
    <property type="entry name" value="BLL2462 PROTEIN"/>
    <property type="match status" value="1"/>
</dbReference>
<evidence type="ECO:0000256" key="1">
    <source>
        <dbReference type="SAM" id="Phobius"/>
    </source>
</evidence>
<sequence>MQTETILYIILAGIIALSLALFQYMYKTKKRKRVDFLLVFLRFITLFSVFLLLINPKFDSTTYFNEKPNLLIAVDNSESVKYLDQDQKTRELVVLLQQNKALNERFDIAFFSFGKTINSLDNLSFDEKQTNPTVVFDQFSQVYGNAIAPLILISDGNQTYGNDYEFAAQNYKQAVYPVILGDTTQYTDLKIEQLNVNKYAYLKNKFPVEIIAVYNGSEEVSTQLTVSSGNTIVYSENLTFNHEQSSRLVNMSLPANSPGVHSYKAELKPLSNEKNTVNNIKNFAVEVIDRKTHVAIISDIMHPDLGALKKAIESNEQRQASIIKPSDFTNLSDDFQQVIIYQPNQNFKEVYSEIELLNLNTFTILGTQTNWLEFNKLQPYMQQTVTNQYEDFQPSLNSNYSVFIIDDLNFSDFPPLQTEFGATTFSLPIETILYKTVSGIQLKEPLLYTYEVDQKRAAVLNGEGVWRWRAQSYLDEQSFHDFDNFIGKIVQYLDSGQQRSRLNISYESFYNGTDNVILTAQFFNKTYEFDDTANLEITVKNKENEQSQTVPFILKQTNFQVDLSGLEAGDYEFTVKTQHENISQSGEFKILEYNVEQQFLNANVSKLQNLANQNQGVSYFIDDIDALVPQLLNDERFVTIQKSIKKVVPLLDWKFLLAFIALSLSAEWFIRKYNGLI</sequence>